<accession>A0A7I7QJB2</accession>
<organism evidence="2 3">
    <name type="scientific">Mycolicibacterium sediminis</name>
    <dbReference type="NCBI Taxonomy" id="1286180"/>
    <lineage>
        <taxon>Bacteria</taxon>
        <taxon>Bacillati</taxon>
        <taxon>Actinomycetota</taxon>
        <taxon>Actinomycetes</taxon>
        <taxon>Mycobacteriales</taxon>
        <taxon>Mycobacteriaceae</taxon>
        <taxon>Mycolicibacterium</taxon>
    </lineage>
</organism>
<keyword evidence="3" id="KW-1185">Reference proteome</keyword>
<evidence type="ECO:0000313" key="3">
    <source>
        <dbReference type="Proteomes" id="UP000467193"/>
    </source>
</evidence>
<dbReference type="Proteomes" id="UP000467193">
    <property type="component" value="Chromosome"/>
</dbReference>
<gene>
    <name evidence="2" type="ORF">MSEDJ_05250</name>
</gene>
<keyword evidence="1" id="KW-0472">Membrane</keyword>
<proteinExistence type="predicted"/>
<sequence>MRGIGVIATWAVAYLGVWLITAIAAFVAARHLGDHQLPWAQTLVLSFLAGAVWPLLVIGALELTSVAALSKAMSRHATRDHADEAHASTDVLTLG</sequence>
<keyword evidence="1" id="KW-1133">Transmembrane helix</keyword>
<dbReference type="AlphaFoldDB" id="A0A7I7QJB2"/>
<keyword evidence="1" id="KW-0812">Transmembrane</keyword>
<feature type="transmembrane region" description="Helical" evidence="1">
    <location>
        <begin position="12"/>
        <end position="32"/>
    </location>
</feature>
<name>A0A7I7QJB2_9MYCO</name>
<evidence type="ECO:0000256" key="1">
    <source>
        <dbReference type="SAM" id="Phobius"/>
    </source>
</evidence>
<dbReference type="EMBL" id="AP022588">
    <property type="protein sequence ID" value="BBY26429.1"/>
    <property type="molecule type" value="Genomic_DNA"/>
</dbReference>
<evidence type="ECO:0000313" key="2">
    <source>
        <dbReference type="EMBL" id="BBY26429.1"/>
    </source>
</evidence>
<protein>
    <submittedName>
        <fullName evidence="2">Uncharacterized protein</fullName>
    </submittedName>
</protein>
<feature type="transmembrane region" description="Helical" evidence="1">
    <location>
        <begin position="44"/>
        <end position="69"/>
    </location>
</feature>
<dbReference type="KEGG" id="msei:MSEDJ_05250"/>
<reference evidence="2 3" key="1">
    <citation type="journal article" date="2019" name="Emerg. Microbes Infect.">
        <title>Comprehensive subspecies identification of 175 nontuberculous mycobacteria species based on 7547 genomic profiles.</title>
        <authorList>
            <person name="Matsumoto Y."/>
            <person name="Kinjo T."/>
            <person name="Motooka D."/>
            <person name="Nabeya D."/>
            <person name="Jung N."/>
            <person name="Uechi K."/>
            <person name="Horii T."/>
            <person name="Iida T."/>
            <person name="Fujita J."/>
            <person name="Nakamura S."/>
        </authorList>
    </citation>
    <scope>NUCLEOTIDE SEQUENCE [LARGE SCALE GENOMIC DNA]</scope>
    <source>
        <strain evidence="2 3">JCM 17899</strain>
    </source>
</reference>